<evidence type="ECO:0000256" key="3">
    <source>
        <dbReference type="ARBA" id="ARBA00022692"/>
    </source>
</evidence>
<sequence length="722" mass="81315">MSGLSQTEKEELLNMTTDQFDDLTVAQLRSHLSKADVTLPTTKVNKSEYQKLLKNWIQQNGGNLSSGSSAQTPTKTRSKRKVTSNNGEEEVGEKKARTETVETVEPTIVQTTTYTATTVTPVAVPEIITGPILSPVNTFQTSRVESIVAPITTTEVTSRRSTRSEARPSLGATETRSAFAGDDITSTRQSILERRAASPPRTRSPARSRPSLSTPVATSSDVQALLSKYSTPTTVTSRVARARTPERTRHLSTAGTSPVTSYSTTNGTTTLEKKTSNTFITIALAIITLLWLTFFAYLVYNHYDNLLVFLEDGQKDSTGHAIPCPANAQCVHGYLKCNPDFVRVRNQCVEDPKLDYVKGNLLYTLEGHLSKAAGEYECGNSQIPGLTQSEIKDLVSADPRVELTNQQIESSLLPTILRDIQAGAHKSDYRLTFRDGYYVSEEPSFSIQCIVKMWAQRNILPLFLSLLALIGLAYIYYLLRKRTMENRKAAEKTEEAHKILKTMKIRSQQSGRDPYFAAHHLKEEVLPIKMTNRTSRNRIWKMVEENLKVDARISHNQMMVDHEPCTVYEWTAPLLEDAPSDFTTSPQAAISGNTRVMDRLSFDKSGSIRVLDQEKYDTAKNLQEQCSDFVKRTDTFEKIVSSFMELVEKKARLIEAEKLKAIGLRNLVESERDVRKRKQREMQTLIQEKQAELDRYTKQYQSILQVQTEQRVLIEKLSNNEI</sequence>
<feature type="compositionally biased region" description="Low complexity" evidence="8">
    <location>
        <begin position="60"/>
        <end position="69"/>
    </location>
</feature>
<keyword evidence="5 9" id="KW-0472">Membrane</keyword>
<evidence type="ECO:0000256" key="4">
    <source>
        <dbReference type="ARBA" id="ARBA00022989"/>
    </source>
</evidence>
<dbReference type="InterPro" id="IPR028172">
    <property type="entry name" value="FT20"/>
</dbReference>
<dbReference type="GO" id="GO:0071763">
    <property type="term" value="P:nuclear membrane organization"/>
    <property type="evidence" value="ECO:0007669"/>
    <property type="project" value="TreeGrafter"/>
</dbReference>
<accession>A0A2P6P0X1</accession>
<feature type="coiled-coil region" evidence="7">
    <location>
        <begin position="668"/>
        <end position="706"/>
    </location>
</feature>
<comment type="subcellular location">
    <subcellularLocation>
        <location evidence="1">Nucleus inner membrane</location>
    </subcellularLocation>
</comment>
<evidence type="ECO:0000256" key="5">
    <source>
        <dbReference type="ARBA" id="ARBA00023136"/>
    </source>
</evidence>
<dbReference type="InParanoid" id="A0A2P6P0X1"/>
<evidence type="ECO:0000256" key="1">
    <source>
        <dbReference type="ARBA" id="ARBA00004540"/>
    </source>
</evidence>
<gene>
    <name evidence="11" type="ORF">PROFUN_00197</name>
</gene>
<dbReference type="InterPro" id="IPR041885">
    <property type="entry name" value="MAN1_winged_helix_dom"/>
</dbReference>
<dbReference type="STRING" id="1890364.A0A2P6P0X1"/>
<dbReference type="GO" id="GO:0005783">
    <property type="term" value="C:endoplasmic reticulum"/>
    <property type="evidence" value="ECO:0007669"/>
    <property type="project" value="TreeGrafter"/>
</dbReference>
<feature type="transmembrane region" description="Helical" evidence="9">
    <location>
        <begin position="459"/>
        <end position="479"/>
    </location>
</feature>
<evidence type="ECO:0000256" key="9">
    <source>
        <dbReference type="SAM" id="Phobius"/>
    </source>
</evidence>
<feature type="region of interest" description="Disordered" evidence="8">
    <location>
        <begin position="233"/>
        <end position="268"/>
    </location>
</feature>
<evidence type="ECO:0000256" key="6">
    <source>
        <dbReference type="ARBA" id="ARBA00023242"/>
    </source>
</evidence>
<proteinExistence type="predicted"/>
<evidence type="ECO:0000256" key="2">
    <source>
        <dbReference type="ARBA" id="ARBA00022553"/>
    </source>
</evidence>
<dbReference type="InterPro" id="IPR018996">
    <property type="entry name" value="Man1/Src1-like_C"/>
</dbReference>
<reference evidence="11 12" key="1">
    <citation type="journal article" date="2018" name="Genome Biol. Evol.">
        <title>Multiple Roots of Fruiting Body Formation in Amoebozoa.</title>
        <authorList>
            <person name="Hillmann F."/>
            <person name="Forbes G."/>
            <person name="Novohradska S."/>
            <person name="Ferling I."/>
            <person name="Riege K."/>
            <person name="Groth M."/>
            <person name="Westermann M."/>
            <person name="Marz M."/>
            <person name="Spaller T."/>
            <person name="Winckler T."/>
            <person name="Schaap P."/>
            <person name="Glockner G."/>
        </authorList>
    </citation>
    <scope>NUCLEOTIDE SEQUENCE [LARGE SCALE GENOMIC DNA]</scope>
    <source>
        <strain evidence="11 12">Jena</strain>
    </source>
</reference>
<keyword evidence="6" id="KW-0539">Nucleus</keyword>
<evidence type="ECO:0000313" key="12">
    <source>
        <dbReference type="Proteomes" id="UP000241769"/>
    </source>
</evidence>
<evidence type="ECO:0000259" key="10">
    <source>
        <dbReference type="Pfam" id="PF09402"/>
    </source>
</evidence>
<dbReference type="PANTHER" id="PTHR47808:SF2">
    <property type="entry name" value="LEM DOMAIN-CONTAINING PROTEIN 2"/>
    <property type="match status" value="1"/>
</dbReference>
<dbReference type="Pfam" id="PF14931">
    <property type="entry name" value="IFT20"/>
    <property type="match status" value="1"/>
</dbReference>
<feature type="domain" description="Man1/Src1-like C-terminal" evidence="10">
    <location>
        <begin position="322"/>
        <end position="572"/>
    </location>
</feature>
<comment type="caution">
    <text evidence="11">The sequence shown here is derived from an EMBL/GenBank/DDBJ whole genome shotgun (WGS) entry which is preliminary data.</text>
</comment>
<evidence type="ECO:0000256" key="8">
    <source>
        <dbReference type="SAM" id="MobiDB-lite"/>
    </source>
</evidence>
<feature type="region of interest" description="Disordered" evidence="8">
    <location>
        <begin position="60"/>
        <end position="99"/>
    </location>
</feature>
<evidence type="ECO:0000313" key="11">
    <source>
        <dbReference type="EMBL" id="PRP89855.1"/>
    </source>
</evidence>
<dbReference type="PANTHER" id="PTHR47808">
    <property type="entry name" value="INNER NUCLEAR MEMBRANE PROTEIN HEH2-RELATED"/>
    <property type="match status" value="1"/>
</dbReference>
<dbReference type="AlphaFoldDB" id="A0A2P6P0X1"/>
<feature type="transmembrane region" description="Helical" evidence="9">
    <location>
        <begin position="279"/>
        <end position="300"/>
    </location>
</feature>
<dbReference type="Pfam" id="PF09402">
    <property type="entry name" value="MSC"/>
    <property type="match status" value="1"/>
</dbReference>
<dbReference type="EMBL" id="MDYQ01000001">
    <property type="protein sequence ID" value="PRP89855.1"/>
    <property type="molecule type" value="Genomic_DNA"/>
</dbReference>
<name>A0A2P6P0X1_9EUKA</name>
<keyword evidence="4 9" id="KW-1133">Transmembrane helix</keyword>
<keyword evidence="12" id="KW-1185">Reference proteome</keyword>
<dbReference type="Proteomes" id="UP000241769">
    <property type="component" value="Unassembled WGS sequence"/>
</dbReference>
<dbReference type="GO" id="GO:0005637">
    <property type="term" value="C:nuclear inner membrane"/>
    <property type="evidence" value="ECO:0007669"/>
    <property type="project" value="UniProtKB-SubCell"/>
</dbReference>
<feature type="compositionally biased region" description="Low complexity" evidence="8">
    <location>
        <begin position="197"/>
        <end position="215"/>
    </location>
</feature>
<keyword evidence="7" id="KW-0175">Coiled coil</keyword>
<organism evidence="11 12">
    <name type="scientific">Planoprotostelium fungivorum</name>
    <dbReference type="NCBI Taxonomy" id="1890364"/>
    <lineage>
        <taxon>Eukaryota</taxon>
        <taxon>Amoebozoa</taxon>
        <taxon>Evosea</taxon>
        <taxon>Variosea</taxon>
        <taxon>Cavosteliida</taxon>
        <taxon>Cavosteliaceae</taxon>
        <taxon>Planoprotostelium</taxon>
    </lineage>
</organism>
<feature type="region of interest" description="Disordered" evidence="8">
    <location>
        <begin position="154"/>
        <end position="220"/>
    </location>
</feature>
<protein>
    <recommendedName>
        <fullName evidence="10">Man1/Src1-like C-terminal domain-containing protein</fullName>
    </recommendedName>
</protein>
<dbReference type="OrthoDB" id="10254896at2759"/>
<keyword evidence="3 9" id="KW-0812">Transmembrane</keyword>
<evidence type="ECO:0000256" key="7">
    <source>
        <dbReference type="SAM" id="Coils"/>
    </source>
</evidence>
<dbReference type="Gene3D" id="1.10.10.1180">
    <property type="entry name" value="MAN1, winged-helix domain"/>
    <property type="match status" value="1"/>
</dbReference>
<dbReference type="GO" id="GO:0003682">
    <property type="term" value="F:chromatin binding"/>
    <property type="evidence" value="ECO:0007669"/>
    <property type="project" value="InterPro"/>
</dbReference>
<dbReference type="GO" id="GO:0034399">
    <property type="term" value="C:nuclear periphery"/>
    <property type="evidence" value="ECO:0007669"/>
    <property type="project" value="TreeGrafter"/>
</dbReference>
<keyword evidence="2" id="KW-0597">Phosphoprotein</keyword>
<dbReference type="InterPro" id="IPR044780">
    <property type="entry name" value="Heh2/Src1"/>
</dbReference>